<keyword evidence="3" id="KW-1003">Cell membrane</keyword>
<keyword evidence="7" id="KW-0406">Ion transport</keyword>
<dbReference type="AlphaFoldDB" id="A0AAV7K6J4"/>
<feature type="transmembrane region" description="Helical" evidence="10">
    <location>
        <begin position="99"/>
        <end position="117"/>
    </location>
</feature>
<evidence type="ECO:0000256" key="5">
    <source>
        <dbReference type="ARBA" id="ARBA00022989"/>
    </source>
</evidence>
<dbReference type="Proteomes" id="UP001165289">
    <property type="component" value="Unassembled WGS sequence"/>
</dbReference>
<dbReference type="PANTHER" id="PTHR10110">
    <property type="entry name" value="SODIUM/HYDROGEN EXCHANGER"/>
    <property type="match status" value="1"/>
</dbReference>
<dbReference type="GO" id="GO:0051453">
    <property type="term" value="P:regulation of intracellular pH"/>
    <property type="evidence" value="ECO:0007669"/>
    <property type="project" value="TreeGrafter"/>
</dbReference>
<dbReference type="Pfam" id="PF00999">
    <property type="entry name" value="Na_H_Exchanger"/>
    <property type="match status" value="1"/>
</dbReference>
<feature type="transmembrane region" description="Helical" evidence="10">
    <location>
        <begin position="346"/>
        <end position="371"/>
    </location>
</feature>
<feature type="transmembrane region" description="Helical" evidence="10">
    <location>
        <begin position="66"/>
        <end position="87"/>
    </location>
</feature>
<evidence type="ECO:0000256" key="6">
    <source>
        <dbReference type="ARBA" id="ARBA00023053"/>
    </source>
</evidence>
<feature type="transmembrane region" description="Helical" evidence="10">
    <location>
        <begin position="129"/>
        <end position="152"/>
    </location>
</feature>
<evidence type="ECO:0000256" key="2">
    <source>
        <dbReference type="ARBA" id="ARBA00022448"/>
    </source>
</evidence>
<keyword evidence="8 10" id="KW-0472">Membrane</keyword>
<keyword evidence="4 10" id="KW-0812">Transmembrane</keyword>
<evidence type="ECO:0000256" key="3">
    <source>
        <dbReference type="ARBA" id="ARBA00022475"/>
    </source>
</evidence>
<evidence type="ECO:0000256" key="9">
    <source>
        <dbReference type="ARBA" id="ARBA00023201"/>
    </source>
</evidence>
<evidence type="ECO:0000256" key="1">
    <source>
        <dbReference type="ARBA" id="ARBA00004651"/>
    </source>
</evidence>
<name>A0AAV7K6J4_9METZ</name>
<dbReference type="Gene3D" id="6.10.140.1330">
    <property type="match status" value="1"/>
</dbReference>
<dbReference type="GO" id="GO:0005886">
    <property type="term" value="C:plasma membrane"/>
    <property type="evidence" value="ECO:0007669"/>
    <property type="project" value="UniProtKB-SubCell"/>
</dbReference>
<evidence type="ECO:0000259" key="11">
    <source>
        <dbReference type="Pfam" id="PF00999"/>
    </source>
</evidence>
<feature type="transmembrane region" description="Helical" evidence="10">
    <location>
        <begin position="383"/>
        <end position="403"/>
    </location>
</feature>
<dbReference type="InterPro" id="IPR006153">
    <property type="entry name" value="Cation/H_exchanger_TM"/>
</dbReference>
<gene>
    <name evidence="12" type="ORF">LOD99_16007</name>
</gene>
<keyword evidence="6" id="KW-0915">Sodium</keyword>
<comment type="subcellular location">
    <subcellularLocation>
        <location evidence="1">Cell membrane</location>
        <topology evidence="1">Multi-pass membrane protein</topology>
    </subcellularLocation>
</comment>
<feature type="transmembrane region" description="Helical" evidence="10">
    <location>
        <begin position="282"/>
        <end position="298"/>
    </location>
</feature>
<feature type="transmembrane region" description="Helical" evidence="10">
    <location>
        <begin position="229"/>
        <end position="252"/>
    </location>
</feature>
<dbReference type="PANTHER" id="PTHR10110:SF86">
    <property type="entry name" value="SODIUM_HYDROGEN EXCHANGER 7"/>
    <property type="match status" value="1"/>
</dbReference>
<keyword evidence="13" id="KW-1185">Reference proteome</keyword>
<evidence type="ECO:0000256" key="8">
    <source>
        <dbReference type="ARBA" id="ARBA00023136"/>
    </source>
</evidence>
<dbReference type="InterPro" id="IPR018422">
    <property type="entry name" value="Cation/H_exchanger_CPA1"/>
</dbReference>
<protein>
    <submittedName>
        <fullName evidence="12">Sperm-specific sodium proton exchanger</fullName>
    </submittedName>
</protein>
<proteinExistence type="predicted"/>
<evidence type="ECO:0000256" key="10">
    <source>
        <dbReference type="SAM" id="Phobius"/>
    </source>
</evidence>
<feature type="domain" description="Cation/H+ exchanger transmembrane" evidence="11">
    <location>
        <begin position="50"/>
        <end position="442"/>
    </location>
</feature>
<feature type="transmembrane region" description="Helical" evidence="10">
    <location>
        <begin position="41"/>
        <end position="59"/>
    </location>
</feature>
<evidence type="ECO:0000313" key="12">
    <source>
        <dbReference type="EMBL" id="KAI6656703.1"/>
    </source>
</evidence>
<evidence type="ECO:0000256" key="7">
    <source>
        <dbReference type="ARBA" id="ARBA00023065"/>
    </source>
</evidence>
<organism evidence="12 13">
    <name type="scientific">Oopsacas minuta</name>
    <dbReference type="NCBI Taxonomy" id="111878"/>
    <lineage>
        <taxon>Eukaryota</taxon>
        <taxon>Metazoa</taxon>
        <taxon>Porifera</taxon>
        <taxon>Hexactinellida</taxon>
        <taxon>Hexasterophora</taxon>
        <taxon>Lyssacinosida</taxon>
        <taxon>Leucopsacidae</taxon>
        <taxon>Oopsacas</taxon>
    </lineage>
</organism>
<reference evidence="12 13" key="1">
    <citation type="journal article" date="2023" name="BMC Biol.">
        <title>The compact genome of the sponge Oopsacas minuta (Hexactinellida) is lacking key metazoan core genes.</title>
        <authorList>
            <person name="Santini S."/>
            <person name="Schenkelaars Q."/>
            <person name="Jourda C."/>
            <person name="Duchesne M."/>
            <person name="Belahbib H."/>
            <person name="Rocher C."/>
            <person name="Selva M."/>
            <person name="Riesgo A."/>
            <person name="Vervoort M."/>
            <person name="Leys S.P."/>
            <person name="Kodjabachian L."/>
            <person name="Le Bivic A."/>
            <person name="Borchiellini C."/>
            <person name="Claverie J.M."/>
            <person name="Renard E."/>
        </authorList>
    </citation>
    <scope>NUCLEOTIDE SEQUENCE [LARGE SCALE GENOMIC DNA]</scope>
    <source>
        <strain evidence="12">SPO-2</strain>
    </source>
</reference>
<evidence type="ECO:0000256" key="4">
    <source>
        <dbReference type="ARBA" id="ARBA00022692"/>
    </source>
</evidence>
<dbReference type="EMBL" id="JAKMXF010000133">
    <property type="protein sequence ID" value="KAI6656703.1"/>
    <property type="molecule type" value="Genomic_DNA"/>
</dbReference>
<keyword evidence="5 10" id="KW-1133">Transmembrane helix</keyword>
<comment type="caution">
    <text evidence="12">The sequence shown here is derived from an EMBL/GenBank/DDBJ whole genome shotgun (WGS) entry which is preliminary data.</text>
</comment>
<accession>A0AAV7K6J4</accession>
<feature type="transmembrane region" description="Helical" evidence="10">
    <location>
        <begin position="319"/>
        <end position="340"/>
    </location>
</feature>
<dbReference type="GO" id="GO:0015385">
    <property type="term" value="F:sodium:proton antiporter activity"/>
    <property type="evidence" value="ECO:0007669"/>
    <property type="project" value="InterPro"/>
</dbReference>
<keyword evidence="2" id="KW-0813">Transport</keyword>
<dbReference type="GO" id="GO:0015386">
    <property type="term" value="F:potassium:proton antiporter activity"/>
    <property type="evidence" value="ECO:0007669"/>
    <property type="project" value="TreeGrafter"/>
</dbReference>
<dbReference type="GO" id="GO:0098719">
    <property type="term" value="P:sodium ion import across plasma membrane"/>
    <property type="evidence" value="ECO:0007669"/>
    <property type="project" value="TreeGrafter"/>
</dbReference>
<keyword evidence="9" id="KW-0739">Sodium transport</keyword>
<feature type="transmembrane region" description="Helical" evidence="10">
    <location>
        <begin position="418"/>
        <end position="441"/>
    </location>
</feature>
<sequence length="572" mass="64178">MWRTVRDVFQNATNSSHFNFTHHLVHTNHTSHLEHDDGTGAILFLFLAVVTGAMVRFLFKRLPIPYTVMLIICGLGVGSAAKAEPAIREYTYIAHMNPHLLLHVFLPILIFESAFSMDVHTFKKTLSQTLVLAGPGLMISTILTAIMARYIFTYNWNWFEAITFGSVLSATDPVAVVALLKELGASKRLGITIEGESLLNDGFAIILFRIFLNFVIPDSQISGVNMFTFIIKIIVFGPLLGIGMARITLFVLSHVYNDALVEITLTLASTYITFYIGERFEISGVLAVLILGIEVNSQKANISPEVEVFLHRFWSMLEYLANTLIFIIVGVVIADSVFIGVEAMDWLFLITLYVGLQVIRLIAIGSLWPILTKIGYAISWKSILVMTWGGLRGAVGLSLALIVSQDPRIVSPNLGSKFLFHTAGIVLMSLLINATSVKYLLRVLGMFDISVAKLHTMKTAVSMLRRDRKRSMNMLKSDKFLADSAWEVVEKNTRIRNPYRIGKGGKDREHPLDNPFHVAGHQCPNCDQKLASMLRPKEVLELSEEVRQRIIKAEKISYWKQFELGMLDRDAR</sequence>
<evidence type="ECO:0000313" key="13">
    <source>
        <dbReference type="Proteomes" id="UP001165289"/>
    </source>
</evidence>